<comment type="caution">
    <text evidence="1">The sequence shown here is derived from an EMBL/GenBank/DDBJ whole genome shotgun (WGS) entry which is preliminary data.</text>
</comment>
<accession>A0AAE4CQU8</accession>
<dbReference type="Proteomes" id="UP001180845">
    <property type="component" value="Unassembled WGS sequence"/>
</dbReference>
<protein>
    <submittedName>
        <fullName evidence="1">Uncharacterized protein</fullName>
    </submittedName>
</protein>
<gene>
    <name evidence="1" type="ORF">JOF55_004711</name>
</gene>
<evidence type="ECO:0000313" key="2">
    <source>
        <dbReference type="Proteomes" id="UP001180845"/>
    </source>
</evidence>
<dbReference type="RefSeq" id="WP_310278583.1">
    <property type="nucleotide sequence ID" value="NZ_JAVDXW010000002.1"/>
</dbReference>
<dbReference type="AlphaFoldDB" id="A0AAE4CQU8"/>
<organism evidence="1 2">
    <name type="scientific">Haloactinomyces albus</name>
    <dbReference type="NCBI Taxonomy" id="1352928"/>
    <lineage>
        <taxon>Bacteria</taxon>
        <taxon>Bacillati</taxon>
        <taxon>Actinomycetota</taxon>
        <taxon>Actinomycetes</taxon>
        <taxon>Actinopolysporales</taxon>
        <taxon>Actinopolysporaceae</taxon>
        <taxon>Haloactinomyces</taxon>
    </lineage>
</organism>
<sequence>MTLNARTLLSGVLTVLLAYFVLTAPASAAKFTRGLLDQLALAARSGMTFLQHLGT</sequence>
<reference evidence="1" key="1">
    <citation type="submission" date="2023-07" db="EMBL/GenBank/DDBJ databases">
        <title>Sequencing the genomes of 1000 actinobacteria strains.</title>
        <authorList>
            <person name="Klenk H.-P."/>
        </authorList>
    </citation>
    <scope>NUCLEOTIDE SEQUENCE</scope>
    <source>
        <strain evidence="1">DSM 45977</strain>
    </source>
</reference>
<name>A0AAE4CQU8_9ACTN</name>
<evidence type="ECO:0000313" key="1">
    <source>
        <dbReference type="EMBL" id="MDR7304467.1"/>
    </source>
</evidence>
<dbReference type="EMBL" id="JAVDXW010000002">
    <property type="protein sequence ID" value="MDR7304467.1"/>
    <property type="molecule type" value="Genomic_DNA"/>
</dbReference>
<keyword evidence="2" id="KW-1185">Reference proteome</keyword>
<proteinExistence type="predicted"/>